<sequence>MLLKIYTVNLLWLFSMRIKNKVHVSHMAMVLCIVAMFICQSEVNAMSFFGKKICVFSAVEGTVIHNGEPVKGATIKRTYTWDSKDITDEIKTDENGSFSLPAKYESSVWAFFPHNPSIIQFIKIQVEKNEYQAWGFQKGNYDTNGELDGKPMKLLCNLNSPKETHKVNEYKNYVGICELKL</sequence>
<dbReference type="Pfam" id="PF20598">
    <property type="entry name" value="DUF6795"/>
    <property type="match status" value="1"/>
</dbReference>
<comment type="caution">
    <text evidence="2">The sequence shown here is derived from an EMBL/GenBank/DDBJ whole genome shotgun (WGS) entry which is preliminary data.</text>
</comment>
<gene>
    <name evidence="2" type="ORF">L3081_08490</name>
</gene>
<accession>A0ABS9WZP0</accession>
<feature type="domain" description="DUF6795" evidence="1">
    <location>
        <begin position="59"/>
        <end position="160"/>
    </location>
</feature>
<protein>
    <submittedName>
        <fullName evidence="2">Transthyretin-like family protein</fullName>
    </submittedName>
</protein>
<evidence type="ECO:0000259" key="1">
    <source>
        <dbReference type="Pfam" id="PF20598"/>
    </source>
</evidence>
<dbReference type="Proteomes" id="UP001139646">
    <property type="component" value="Unassembled WGS sequence"/>
</dbReference>
<evidence type="ECO:0000313" key="2">
    <source>
        <dbReference type="EMBL" id="MCI2283429.1"/>
    </source>
</evidence>
<organism evidence="2 3">
    <name type="scientific">Colwellia maritima</name>
    <dbReference type="NCBI Taxonomy" id="2912588"/>
    <lineage>
        <taxon>Bacteria</taxon>
        <taxon>Pseudomonadati</taxon>
        <taxon>Pseudomonadota</taxon>
        <taxon>Gammaproteobacteria</taxon>
        <taxon>Alteromonadales</taxon>
        <taxon>Colwelliaceae</taxon>
        <taxon>Colwellia</taxon>
    </lineage>
</organism>
<evidence type="ECO:0000313" key="3">
    <source>
        <dbReference type="Proteomes" id="UP001139646"/>
    </source>
</evidence>
<reference evidence="2" key="1">
    <citation type="submission" date="2022-01" db="EMBL/GenBank/DDBJ databases">
        <title>Colwellia maritima, isolated from seawater.</title>
        <authorList>
            <person name="Kristyanto S."/>
            <person name="Jung J."/>
            <person name="Jeon C.O."/>
        </authorList>
    </citation>
    <scope>NUCLEOTIDE SEQUENCE</scope>
    <source>
        <strain evidence="2">MSW7</strain>
    </source>
</reference>
<dbReference type="InterPro" id="IPR046474">
    <property type="entry name" value="DUF6795"/>
</dbReference>
<proteinExistence type="predicted"/>
<keyword evidence="3" id="KW-1185">Reference proteome</keyword>
<dbReference type="EMBL" id="JAKKSL010000001">
    <property type="protein sequence ID" value="MCI2283429.1"/>
    <property type="molecule type" value="Genomic_DNA"/>
</dbReference>
<dbReference type="RefSeq" id="WP_242284881.1">
    <property type="nucleotide sequence ID" value="NZ_JAKKSL010000001.1"/>
</dbReference>
<name>A0ABS9WZP0_9GAMM</name>